<evidence type="ECO:0000313" key="2">
    <source>
        <dbReference type="Proteomes" id="UP000037069"/>
    </source>
</evidence>
<organism evidence="1 2">
    <name type="scientific">Lucilia cuprina</name>
    <name type="common">Green bottle fly</name>
    <name type="synonym">Australian sheep blowfly</name>
    <dbReference type="NCBI Taxonomy" id="7375"/>
    <lineage>
        <taxon>Eukaryota</taxon>
        <taxon>Metazoa</taxon>
        <taxon>Ecdysozoa</taxon>
        <taxon>Arthropoda</taxon>
        <taxon>Hexapoda</taxon>
        <taxon>Insecta</taxon>
        <taxon>Pterygota</taxon>
        <taxon>Neoptera</taxon>
        <taxon>Endopterygota</taxon>
        <taxon>Diptera</taxon>
        <taxon>Brachycera</taxon>
        <taxon>Muscomorpha</taxon>
        <taxon>Oestroidea</taxon>
        <taxon>Calliphoridae</taxon>
        <taxon>Luciliinae</taxon>
        <taxon>Lucilia</taxon>
    </lineage>
</organism>
<proteinExistence type="predicted"/>
<accession>A0A0L0C8H8</accession>
<dbReference type="Proteomes" id="UP000037069">
    <property type="component" value="Unassembled WGS sequence"/>
</dbReference>
<dbReference type="AlphaFoldDB" id="A0A0L0C8H8"/>
<dbReference type="EMBL" id="JRES01000858">
    <property type="protein sequence ID" value="KNC27704.1"/>
    <property type="molecule type" value="Genomic_DNA"/>
</dbReference>
<sequence length="234" mass="26969">MGRAYTVAAFVADAPLSRSIKSLSDRSSTVRMTRLIQPLCKIKFLKLNELYQYELLETHITVSKFKLFSVLLLFFFNIIYDIVEFPAFLNVPNIYISAEENKSPRVVRLLNKKVLPPRDPKDLPVFTHIEEAIPYLKRGGYAFHCEVVDAYPEIAKQFEASEICDLRAVSGLLVTELLNSVVHKNSQYTELFRVIIKISHKTYSFYSVANFFQVEIPHVNALCYILDQMEDCKT</sequence>
<keyword evidence="2" id="KW-1185">Reference proteome</keyword>
<comment type="caution">
    <text evidence="1">The sequence shown here is derived from an EMBL/GenBank/DDBJ whole genome shotgun (WGS) entry which is preliminary data.</text>
</comment>
<evidence type="ECO:0000313" key="1">
    <source>
        <dbReference type="EMBL" id="KNC27704.1"/>
    </source>
</evidence>
<protein>
    <submittedName>
        <fullName evidence="1">Uncharacterized protein</fullName>
    </submittedName>
</protein>
<name>A0A0L0C8H8_LUCCU</name>
<gene>
    <name evidence="1" type="ORF">FF38_02292</name>
</gene>
<reference evidence="1 2" key="1">
    <citation type="journal article" date="2015" name="Nat. Commun.">
        <title>Lucilia cuprina genome unlocks parasitic fly biology to underpin future interventions.</title>
        <authorList>
            <person name="Anstead C.A."/>
            <person name="Korhonen P.K."/>
            <person name="Young N.D."/>
            <person name="Hall R.S."/>
            <person name="Jex A.R."/>
            <person name="Murali S.C."/>
            <person name="Hughes D.S."/>
            <person name="Lee S.F."/>
            <person name="Perry T."/>
            <person name="Stroehlein A.J."/>
            <person name="Ansell B.R."/>
            <person name="Breugelmans B."/>
            <person name="Hofmann A."/>
            <person name="Qu J."/>
            <person name="Dugan S."/>
            <person name="Lee S.L."/>
            <person name="Chao H."/>
            <person name="Dinh H."/>
            <person name="Han Y."/>
            <person name="Doddapaneni H.V."/>
            <person name="Worley K.C."/>
            <person name="Muzny D.M."/>
            <person name="Ioannidis P."/>
            <person name="Waterhouse R.M."/>
            <person name="Zdobnov E.M."/>
            <person name="James P.J."/>
            <person name="Bagnall N.H."/>
            <person name="Kotze A.C."/>
            <person name="Gibbs R.A."/>
            <person name="Richards S."/>
            <person name="Batterham P."/>
            <person name="Gasser R.B."/>
        </authorList>
    </citation>
    <scope>NUCLEOTIDE SEQUENCE [LARGE SCALE GENOMIC DNA]</scope>
    <source>
        <strain evidence="1 2">LS</strain>
        <tissue evidence="1">Full body</tissue>
    </source>
</reference>
<dbReference type="OrthoDB" id="7740483at2759"/>